<comment type="caution">
    <text evidence="2">The sequence shown here is derived from an EMBL/GenBank/DDBJ whole genome shotgun (WGS) entry which is preliminary data.</text>
</comment>
<dbReference type="OrthoDB" id="5977140at2759"/>
<dbReference type="EMBL" id="MU826377">
    <property type="protein sequence ID" value="KAJ7377533.1"/>
    <property type="molecule type" value="Genomic_DNA"/>
</dbReference>
<reference evidence="2" key="1">
    <citation type="submission" date="2023-01" db="EMBL/GenBank/DDBJ databases">
        <title>Genome assembly of the deep-sea coral Lophelia pertusa.</title>
        <authorList>
            <person name="Herrera S."/>
            <person name="Cordes E."/>
        </authorList>
    </citation>
    <scope>NUCLEOTIDE SEQUENCE</scope>
    <source>
        <strain evidence="2">USNM1676648</strain>
        <tissue evidence="2">Polyp</tissue>
    </source>
</reference>
<protein>
    <submittedName>
        <fullName evidence="2">Uncharacterized protein</fullName>
    </submittedName>
</protein>
<evidence type="ECO:0000256" key="1">
    <source>
        <dbReference type="SAM" id="MobiDB-lite"/>
    </source>
</evidence>
<sequence length="138" mass="15512">MEPSEDSSEKSKRTSRFHGCGAPASEHSWGIPSKFCEGEEKSSPRKPDFDAAVHLEMDTQISHLEVKLASLDLEEECQESMKKFYEIAGFPKVIGAIDGTLILIRSPQEQEHLFVCHKGYHAINVMAVWDAKLQQHSL</sequence>
<proteinExistence type="predicted"/>
<evidence type="ECO:0000313" key="3">
    <source>
        <dbReference type="Proteomes" id="UP001163046"/>
    </source>
</evidence>
<feature type="region of interest" description="Disordered" evidence="1">
    <location>
        <begin position="1"/>
        <end position="47"/>
    </location>
</feature>
<evidence type="ECO:0000313" key="2">
    <source>
        <dbReference type="EMBL" id="KAJ7377533.1"/>
    </source>
</evidence>
<feature type="compositionally biased region" description="Basic and acidic residues" evidence="1">
    <location>
        <begin position="36"/>
        <end position="47"/>
    </location>
</feature>
<dbReference type="Proteomes" id="UP001163046">
    <property type="component" value="Unassembled WGS sequence"/>
</dbReference>
<keyword evidence="3" id="KW-1185">Reference proteome</keyword>
<dbReference type="AlphaFoldDB" id="A0A9X0CX21"/>
<accession>A0A9X0CX21</accession>
<gene>
    <name evidence="2" type="ORF">OS493_028516</name>
</gene>
<organism evidence="2 3">
    <name type="scientific">Desmophyllum pertusum</name>
    <dbReference type="NCBI Taxonomy" id="174260"/>
    <lineage>
        <taxon>Eukaryota</taxon>
        <taxon>Metazoa</taxon>
        <taxon>Cnidaria</taxon>
        <taxon>Anthozoa</taxon>
        <taxon>Hexacorallia</taxon>
        <taxon>Scleractinia</taxon>
        <taxon>Caryophylliina</taxon>
        <taxon>Caryophylliidae</taxon>
        <taxon>Desmophyllum</taxon>
    </lineage>
</organism>
<name>A0A9X0CX21_9CNID</name>